<dbReference type="InterPro" id="IPR036823">
    <property type="entry name" value="Ribosomal_uS7_dom_sf"/>
</dbReference>
<evidence type="ECO:0000313" key="9">
    <source>
        <dbReference type="EMBL" id="OGN04062.1"/>
    </source>
</evidence>
<dbReference type="NCBIfam" id="TIGR01029">
    <property type="entry name" value="rpsG_bact"/>
    <property type="match status" value="1"/>
</dbReference>
<evidence type="ECO:0000259" key="8">
    <source>
        <dbReference type="Pfam" id="PF00177"/>
    </source>
</evidence>
<dbReference type="EMBL" id="MGJI01000026">
    <property type="protein sequence ID" value="OGN04062.1"/>
    <property type="molecule type" value="Genomic_DNA"/>
</dbReference>
<keyword evidence="6" id="KW-0820">tRNA-binding</keyword>
<dbReference type="SUPFAM" id="SSF47973">
    <property type="entry name" value="Ribosomal protein S7"/>
    <property type="match status" value="1"/>
</dbReference>
<gene>
    <name evidence="6" type="primary">rpsG</name>
    <name evidence="9" type="ORF">A2831_02750</name>
</gene>
<dbReference type="GO" id="GO:0019843">
    <property type="term" value="F:rRNA binding"/>
    <property type="evidence" value="ECO:0007669"/>
    <property type="project" value="UniProtKB-UniRule"/>
</dbReference>
<keyword evidence="5 6" id="KW-0687">Ribonucleoprotein</keyword>
<dbReference type="InterPro" id="IPR005717">
    <property type="entry name" value="Ribosomal_uS7_bac/org-type"/>
</dbReference>
<protein>
    <recommendedName>
        <fullName evidence="6">Small ribosomal subunit protein uS7</fullName>
    </recommendedName>
</protein>
<name>A0A1F8ET78_9BACT</name>
<organism evidence="9 10">
    <name type="scientific">Candidatus Yanofskybacteria bacterium RIFCSPHIGHO2_01_FULL_44_17</name>
    <dbReference type="NCBI Taxonomy" id="1802668"/>
    <lineage>
        <taxon>Bacteria</taxon>
        <taxon>Candidatus Yanofskyibacteriota</taxon>
    </lineage>
</organism>
<dbReference type="Pfam" id="PF00177">
    <property type="entry name" value="Ribosomal_S7"/>
    <property type="match status" value="1"/>
</dbReference>
<feature type="domain" description="Small ribosomal subunit protein uS7" evidence="8">
    <location>
        <begin position="5"/>
        <end position="148"/>
    </location>
</feature>
<dbReference type="InterPro" id="IPR020606">
    <property type="entry name" value="Ribosomal_uS7_CS"/>
</dbReference>
<dbReference type="PIRSF" id="PIRSF002122">
    <property type="entry name" value="RPS7p_RPS7a_RPS5e_RPS7o"/>
    <property type="match status" value="1"/>
</dbReference>
<comment type="subunit">
    <text evidence="6">Part of the 30S ribosomal subunit. Contacts proteins S9 and S11.</text>
</comment>
<evidence type="ECO:0000313" key="10">
    <source>
        <dbReference type="Proteomes" id="UP000177507"/>
    </source>
</evidence>
<evidence type="ECO:0000256" key="5">
    <source>
        <dbReference type="ARBA" id="ARBA00023274"/>
    </source>
</evidence>
<accession>A0A1F8ET78</accession>
<keyword evidence="2 6" id="KW-0699">rRNA-binding</keyword>
<dbReference type="GO" id="GO:0003735">
    <property type="term" value="F:structural constituent of ribosome"/>
    <property type="evidence" value="ECO:0007669"/>
    <property type="project" value="InterPro"/>
</dbReference>
<dbReference type="PANTHER" id="PTHR11205">
    <property type="entry name" value="RIBOSOMAL PROTEIN S7"/>
    <property type="match status" value="1"/>
</dbReference>
<dbReference type="CDD" id="cd14869">
    <property type="entry name" value="uS7_Bacteria"/>
    <property type="match status" value="1"/>
</dbReference>
<comment type="function">
    <text evidence="6">One of the primary rRNA binding proteins, it binds directly to 16S rRNA where it nucleates assembly of the head domain of the 30S subunit. Is located at the subunit interface close to the decoding center, probably blocks exit of the E-site tRNA.</text>
</comment>
<dbReference type="Gene3D" id="1.10.455.10">
    <property type="entry name" value="Ribosomal protein S7 domain"/>
    <property type="match status" value="1"/>
</dbReference>
<dbReference type="GO" id="GO:0015935">
    <property type="term" value="C:small ribosomal subunit"/>
    <property type="evidence" value="ECO:0007669"/>
    <property type="project" value="InterPro"/>
</dbReference>
<dbReference type="GO" id="GO:0000049">
    <property type="term" value="F:tRNA binding"/>
    <property type="evidence" value="ECO:0007669"/>
    <property type="project" value="UniProtKB-UniRule"/>
</dbReference>
<keyword evidence="4 6" id="KW-0689">Ribosomal protein</keyword>
<dbReference type="Proteomes" id="UP000177507">
    <property type="component" value="Unassembled WGS sequence"/>
</dbReference>
<dbReference type="HAMAP" id="MF_00480_B">
    <property type="entry name" value="Ribosomal_uS7_B"/>
    <property type="match status" value="1"/>
</dbReference>
<comment type="similarity">
    <text evidence="1 6 7">Belongs to the universal ribosomal protein uS7 family.</text>
</comment>
<dbReference type="GO" id="GO:0006412">
    <property type="term" value="P:translation"/>
    <property type="evidence" value="ECO:0007669"/>
    <property type="project" value="UniProtKB-UniRule"/>
</dbReference>
<evidence type="ECO:0000256" key="3">
    <source>
        <dbReference type="ARBA" id="ARBA00022884"/>
    </source>
</evidence>
<proteinExistence type="inferred from homology"/>
<dbReference type="InterPro" id="IPR023798">
    <property type="entry name" value="Ribosomal_uS7_dom"/>
</dbReference>
<comment type="caution">
    <text evidence="9">The sequence shown here is derived from an EMBL/GenBank/DDBJ whole genome shotgun (WGS) entry which is preliminary data.</text>
</comment>
<dbReference type="STRING" id="1802668.A2831_02750"/>
<evidence type="ECO:0000256" key="6">
    <source>
        <dbReference type="HAMAP-Rule" id="MF_00480"/>
    </source>
</evidence>
<reference evidence="9 10" key="1">
    <citation type="journal article" date="2016" name="Nat. Commun.">
        <title>Thousands of microbial genomes shed light on interconnected biogeochemical processes in an aquifer system.</title>
        <authorList>
            <person name="Anantharaman K."/>
            <person name="Brown C.T."/>
            <person name="Hug L.A."/>
            <person name="Sharon I."/>
            <person name="Castelle C.J."/>
            <person name="Probst A.J."/>
            <person name="Thomas B.C."/>
            <person name="Singh A."/>
            <person name="Wilkins M.J."/>
            <person name="Karaoz U."/>
            <person name="Brodie E.L."/>
            <person name="Williams K.H."/>
            <person name="Hubbard S.S."/>
            <person name="Banfield J.F."/>
        </authorList>
    </citation>
    <scope>NUCLEOTIDE SEQUENCE [LARGE SCALE GENOMIC DNA]</scope>
</reference>
<evidence type="ECO:0000256" key="2">
    <source>
        <dbReference type="ARBA" id="ARBA00022730"/>
    </source>
</evidence>
<evidence type="ECO:0000256" key="7">
    <source>
        <dbReference type="RuleBase" id="RU003619"/>
    </source>
</evidence>
<evidence type="ECO:0000256" key="4">
    <source>
        <dbReference type="ARBA" id="ARBA00022980"/>
    </source>
</evidence>
<dbReference type="FunFam" id="1.10.455.10:FF:000001">
    <property type="entry name" value="30S ribosomal protein S7"/>
    <property type="match status" value="1"/>
</dbReference>
<keyword evidence="3 6" id="KW-0694">RNA-binding</keyword>
<evidence type="ECO:0000256" key="1">
    <source>
        <dbReference type="ARBA" id="ARBA00007151"/>
    </source>
</evidence>
<dbReference type="AlphaFoldDB" id="A0A1F8ET78"/>
<dbReference type="PROSITE" id="PS00052">
    <property type="entry name" value="RIBOSOMAL_S7"/>
    <property type="match status" value="1"/>
</dbReference>
<sequence>MRKPLKKKIILEPDYKYSSLLVAKFINKIMQEGKKSIAEKIVYGAMERAEKEIKKPALETLDLALNNAGPQLELKSRRIGGANYQVPYEVRGERKMALAIRWIIDASRSQKGKPMQEKLAQELINACNNTGIAIKKKMDTHRMAEANKAFAHFAW</sequence>
<dbReference type="InterPro" id="IPR000235">
    <property type="entry name" value="Ribosomal_uS7"/>
</dbReference>